<dbReference type="EMBL" id="CANHGI010000005">
    <property type="protein sequence ID" value="CAI5453633.1"/>
    <property type="molecule type" value="Genomic_DNA"/>
</dbReference>
<dbReference type="InterPro" id="IPR038050">
    <property type="entry name" value="Neuro_actylchol_rec"/>
</dbReference>
<dbReference type="InterPro" id="IPR006029">
    <property type="entry name" value="Neurotrans-gated_channel_TM"/>
</dbReference>
<keyword evidence="4" id="KW-1003">Cell membrane</keyword>
<keyword evidence="8" id="KW-0406">Ion transport</keyword>
<evidence type="ECO:0000256" key="2">
    <source>
        <dbReference type="ARBA" id="ARBA00004236"/>
    </source>
</evidence>
<evidence type="ECO:0000256" key="11">
    <source>
        <dbReference type="SAM" id="Phobius"/>
    </source>
</evidence>
<evidence type="ECO:0000256" key="7">
    <source>
        <dbReference type="ARBA" id="ARBA00022989"/>
    </source>
</evidence>
<dbReference type="GO" id="GO:0004888">
    <property type="term" value="F:transmembrane signaling receptor activity"/>
    <property type="evidence" value="ECO:0007669"/>
    <property type="project" value="InterPro"/>
</dbReference>
<feature type="chain" id="PRO_5040119350" evidence="12">
    <location>
        <begin position="22"/>
        <end position="621"/>
    </location>
</feature>
<evidence type="ECO:0000259" key="14">
    <source>
        <dbReference type="Pfam" id="PF02932"/>
    </source>
</evidence>
<evidence type="ECO:0000256" key="10">
    <source>
        <dbReference type="ARBA" id="ARBA00023303"/>
    </source>
</evidence>
<evidence type="ECO:0000256" key="3">
    <source>
        <dbReference type="ARBA" id="ARBA00022448"/>
    </source>
</evidence>
<reference evidence="15" key="1">
    <citation type="submission" date="2022-11" db="EMBL/GenBank/DDBJ databases">
        <authorList>
            <person name="Kikuchi T."/>
        </authorList>
    </citation>
    <scope>NUCLEOTIDE SEQUENCE</scope>
    <source>
        <strain evidence="15">PS1010</strain>
    </source>
</reference>
<feature type="signal peptide" evidence="12">
    <location>
        <begin position="1"/>
        <end position="21"/>
    </location>
</feature>
<evidence type="ECO:0000256" key="9">
    <source>
        <dbReference type="ARBA" id="ARBA00023136"/>
    </source>
</evidence>
<keyword evidence="5 11" id="KW-0812">Transmembrane</keyword>
<evidence type="ECO:0000256" key="12">
    <source>
        <dbReference type="SAM" id="SignalP"/>
    </source>
</evidence>
<keyword evidence="6 12" id="KW-0732">Signal</keyword>
<dbReference type="GO" id="GO:0005886">
    <property type="term" value="C:plasma membrane"/>
    <property type="evidence" value="ECO:0007669"/>
    <property type="project" value="UniProtKB-SubCell"/>
</dbReference>
<gene>
    <name evidence="15" type="ORF">CAMP_LOCUS16270</name>
</gene>
<dbReference type="FunFam" id="1.20.58.390:FF:000055">
    <property type="entry name" value="Ligand-Gated ion Channel"/>
    <property type="match status" value="1"/>
</dbReference>
<dbReference type="InterPro" id="IPR006028">
    <property type="entry name" value="GABAA/Glycine_rcpt"/>
</dbReference>
<keyword evidence="7 11" id="KW-1133">Transmembrane helix</keyword>
<dbReference type="CDD" id="cd19049">
    <property type="entry name" value="LGIC_TM_anion"/>
    <property type="match status" value="1"/>
</dbReference>
<evidence type="ECO:0000256" key="4">
    <source>
        <dbReference type="ARBA" id="ARBA00022475"/>
    </source>
</evidence>
<comment type="subcellular location">
    <subcellularLocation>
        <location evidence="2">Cell membrane</location>
    </subcellularLocation>
    <subcellularLocation>
        <location evidence="1">Membrane</location>
        <topology evidence="1">Multi-pass membrane protein</topology>
    </subcellularLocation>
</comment>
<dbReference type="FunFam" id="2.70.170.10:FF:000052">
    <property type="entry name" value="Ligand-Gated ion Channel"/>
    <property type="match status" value="1"/>
</dbReference>
<feature type="transmembrane region" description="Helical" evidence="11">
    <location>
        <begin position="526"/>
        <end position="548"/>
    </location>
</feature>
<dbReference type="Pfam" id="PF02932">
    <property type="entry name" value="Neur_chan_memb"/>
    <property type="match status" value="1"/>
</dbReference>
<dbReference type="CDD" id="cd18987">
    <property type="entry name" value="LGIC_ECD_anion"/>
    <property type="match status" value="1"/>
</dbReference>
<dbReference type="OrthoDB" id="442503at2759"/>
<dbReference type="Proteomes" id="UP001152747">
    <property type="component" value="Unassembled WGS sequence"/>
</dbReference>
<keyword evidence="10" id="KW-0407">Ion channel</keyword>
<protein>
    <submittedName>
        <fullName evidence="15">Uncharacterized protein</fullName>
    </submittedName>
</protein>
<keyword evidence="3" id="KW-0813">Transport</keyword>
<feature type="domain" description="Neurotransmitter-gated ion-channel transmembrane" evidence="14">
    <location>
        <begin position="468"/>
        <end position="559"/>
    </location>
</feature>
<dbReference type="SUPFAM" id="SSF90112">
    <property type="entry name" value="Neurotransmitter-gated ion-channel transmembrane pore"/>
    <property type="match status" value="1"/>
</dbReference>
<evidence type="ECO:0000259" key="13">
    <source>
        <dbReference type="Pfam" id="PF02931"/>
    </source>
</evidence>
<dbReference type="InterPro" id="IPR006202">
    <property type="entry name" value="Neur_chan_lig-bd"/>
</dbReference>
<dbReference type="GO" id="GO:0005230">
    <property type="term" value="F:extracellular ligand-gated monoatomic ion channel activity"/>
    <property type="evidence" value="ECO:0007669"/>
    <property type="project" value="InterPro"/>
</dbReference>
<dbReference type="SUPFAM" id="SSF63712">
    <property type="entry name" value="Nicotinic receptor ligand binding domain-like"/>
    <property type="match status" value="1"/>
</dbReference>
<dbReference type="InterPro" id="IPR036719">
    <property type="entry name" value="Neuro-gated_channel_TM_sf"/>
</dbReference>
<name>A0A9P1IWL8_9PELO</name>
<accession>A0A9P1IWL8</accession>
<keyword evidence="9 11" id="KW-0472">Membrane</keyword>
<organism evidence="15 16">
    <name type="scientific">Caenorhabditis angaria</name>
    <dbReference type="NCBI Taxonomy" id="860376"/>
    <lineage>
        <taxon>Eukaryota</taxon>
        <taxon>Metazoa</taxon>
        <taxon>Ecdysozoa</taxon>
        <taxon>Nematoda</taxon>
        <taxon>Chromadorea</taxon>
        <taxon>Rhabditida</taxon>
        <taxon>Rhabditina</taxon>
        <taxon>Rhabditomorpha</taxon>
        <taxon>Rhabditoidea</taxon>
        <taxon>Rhabditidae</taxon>
        <taxon>Peloderinae</taxon>
        <taxon>Caenorhabditis</taxon>
    </lineage>
</organism>
<dbReference type="PRINTS" id="PR00253">
    <property type="entry name" value="GABAARECEPTR"/>
</dbReference>
<evidence type="ECO:0000256" key="1">
    <source>
        <dbReference type="ARBA" id="ARBA00004141"/>
    </source>
</evidence>
<dbReference type="InterPro" id="IPR036734">
    <property type="entry name" value="Neur_chan_lig-bd_sf"/>
</dbReference>
<evidence type="ECO:0000313" key="16">
    <source>
        <dbReference type="Proteomes" id="UP001152747"/>
    </source>
</evidence>
<evidence type="ECO:0000256" key="8">
    <source>
        <dbReference type="ARBA" id="ARBA00023065"/>
    </source>
</evidence>
<dbReference type="Gene3D" id="2.70.170.10">
    <property type="entry name" value="Neurotransmitter-gated ion-channel ligand-binding domain"/>
    <property type="match status" value="1"/>
</dbReference>
<keyword evidence="16" id="KW-1185">Reference proteome</keyword>
<evidence type="ECO:0000313" key="15">
    <source>
        <dbReference type="EMBL" id="CAI5453633.1"/>
    </source>
</evidence>
<dbReference type="Gene3D" id="1.20.58.390">
    <property type="entry name" value="Neurotransmitter-gated ion-channel transmembrane domain"/>
    <property type="match status" value="1"/>
</dbReference>
<dbReference type="InterPro" id="IPR006201">
    <property type="entry name" value="Neur_channel"/>
</dbReference>
<dbReference type="Pfam" id="PF02931">
    <property type="entry name" value="Neur_chan_LBD"/>
    <property type="match status" value="1"/>
</dbReference>
<dbReference type="PANTHER" id="PTHR18945">
    <property type="entry name" value="NEUROTRANSMITTER GATED ION CHANNEL"/>
    <property type="match status" value="1"/>
</dbReference>
<feature type="domain" description="Neurotransmitter-gated ion-channel ligand-binding" evidence="13">
    <location>
        <begin position="262"/>
        <end position="435"/>
    </location>
</feature>
<sequence>MPLRKNANFILIFFAIPTILCQKDVLEIRTTYQAEDIGLLTDQHPQCQAWKLFEKTQVSRVSLTVQDVKNLALRRDEVYIRDEKEADKYLVPRDLLANYTIIRVNFRNICRLLPRVLQISSPLAAQKSRINLGAFCQNFNYTMIDPELEKLEINITNLEDAQSFSIGMPPHLLQDHLSITITMPGACDASGNDENEIAMQYYIEKYGDFSFDISRLNVPVDKLHETVHDMKALDQIMRPSGEISFQRPLPSSTILPFLKRVNYDAHQPPNLHLDDVVTVKVGLWIQFMSNFELSTMDYDIDTWIRMAWVDPRLRHDLSRPIMVNDYKFLRMIWRPDPIFKNSKHSTFHKVSYLNFYMFIFPDGKVFMDVRVFLKPTAATIVLCKYPHDNPAVSLKISSMGFTDNVIRFEWFNDLDDAIKVEKSLRIPELSIRHVSPETCNGSRKSGSFSCLEAKFFMHREVGYHIANTYVPTTLCVIFSWIAVWLPEEFVEGRIFVSLTVFLTLSAENSSAKDELPKVSYVKSIDIWFGFTSIFVFLTMIQSLVVIYLGQLSKNQRKKLEKNLDCYGKYQITKTLLRSRFYHKLSMQIDSFCKVMYPVVFIIFLTFYSFVITQGEEDKCIQ</sequence>
<proteinExistence type="predicted"/>
<evidence type="ECO:0000256" key="5">
    <source>
        <dbReference type="ARBA" id="ARBA00022692"/>
    </source>
</evidence>
<evidence type="ECO:0000256" key="6">
    <source>
        <dbReference type="ARBA" id="ARBA00022729"/>
    </source>
</evidence>
<feature type="transmembrane region" description="Helical" evidence="11">
    <location>
        <begin position="594"/>
        <end position="611"/>
    </location>
</feature>
<comment type="caution">
    <text evidence="15">The sequence shown here is derived from an EMBL/GenBank/DDBJ whole genome shotgun (WGS) entry which is preliminary data.</text>
</comment>
<dbReference type="AlphaFoldDB" id="A0A9P1IWL8"/>